<dbReference type="AlphaFoldDB" id="A0A0F9IIZ3"/>
<organism evidence="1">
    <name type="scientific">marine sediment metagenome</name>
    <dbReference type="NCBI Taxonomy" id="412755"/>
    <lineage>
        <taxon>unclassified sequences</taxon>
        <taxon>metagenomes</taxon>
        <taxon>ecological metagenomes</taxon>
    </lineage>
</organism>
<dbReference type="EMBL" id="LAZR01019101">
    <property type="protein sequence ID" value="KKL93770.1"/>
    <property type="molecule type" value="Genomic_DNA"/>
</dbReference>
<proteinExistence type="predicted"/>
<evidence type="ECO:0000313" key="1">
    <source>
        <dbReference type="EMBL" id="KKL93770.1"/>
    </source>
</evidence>
<protein>
    <submittedName>
        <fullName evidence="1">Uncharacterized protein</fullName>
    </submittedName>
</protein>
<name>A0A0F9IIZ3_9ZZZZ</name>
<comment type="caution">
    <text evidence="1">The sequence shown here is derived from an EMBL/GenBank/DDBJ whole genome shotgun (WGS) entry which is preliminary data.</text>
</comment>
<gene>
    <name evidence="1" type="ORF">LCGC14_1871400</name>
</gene>
<accession>A0A0F9IIZ3</accession>
<sequence>MGVMKTLAIAMEDEVLDNPDLEDVRREGWSDSLAGIYRPEQFAGGELRDAYRLGRSQFEEAAHEAGAR</sequence>
<reference evidence="1" key="1">
    <citation type="journal article" date="2015" name="Nature">
        <title>Complex archaea that bridge the gap between prokaryotes and eukaryotes.</title>
        <authorList>
            <person name="Spang A."/>
            <person name="Saw J.H."/>
            <person name="Jorgensen S.L."/>
            <person name="Zaremba-Niedzwiedzka K."/>
            <person name="Martijn J."/>
            <person name="Lind A.E."/>
            <person name="van Eijk R."/>
            <person name="Schleper C."/>
            <person name="Guy L."/>
            <person name="Ettema T.J."/>
        </authorList>
    </citation>
    <scope>NUCLEOTIDE SEQUENCE</scope>
</reference>